<feature type="compositionally biased region" description="Basic and acidic residues" evidence="1">
    <location>
        <begin position="20"/>
        <end position="29"/>
    </location>
</feature>
<dbReference type="Proteomes" id="UP001066276">
    <property type="component" value="Chromosome 4_2"/>
</dbReference>
<evidence type="ECO:0000256" key="1">
    <source>
        <dbReference type="SAM" id="MobiDB-lite"/>
    </source>
</evidence>
<name>A0AAV7SCN7_PLEWA</name>
<feature type="compositionally biased region" description="Basic and acidic residues" evidence="1">
    <location>
        <begin position="64"/>
        <end position="90"/>
    </location>
</feature>
<feature type="compositionally biased region" description="Basic and acidic residues" evidence="1">
    <location>
        <begin position="36"/>
        <end position="47"/>
    </location>
</feature>
<evidence type="ECO:0000313" key="3">
    <source>
        <dbReference type="Proteomes" id="UP001066276"/>
    </source>
</evidence>
<proteinExistence type="predicted"/>
<comment type="caution">
    <text evidence="2">The sequence shown here is derived from an EMBL/GenBank/DDBJ whole genome shotgun (WGS) entry which is preliminary data.</text>
</comment>
<evidence type="ECO:0000313" key="2">
    <source>
        <dbReference type="EMBL" id="KAJ1160948.1"/>
    </source>
</evidence>
<accession>A0AAV7SCN7</accession>
<dbReference type="EMBL" id="JANPWB010000008">
    <property type="protein sequence ID" value="KAJ1160948.1"/>
    <property type="molecule type" value="Genomic_DNA"/>
</dbReference>
<feature type="region of interest" description="Disordered" evidence="1">
    <location>
        <begin position="1"/>
        <end position="121"/>
    </location>
</feature>
<feature type="compositionally biased region" description="Polar residues" evidence="1">
    <location>
        <begin position="53"/>
        <end position="63"/>
    </location>
</feature>
<keyword evidence="3" id="KW-1185">Reference proteome</keyword>
<organism evidence="2 3">
    <name type="scientific">Pleurodeles waltl</name>
    <name type="common">Iberian ribbed newt</name>
    <dbReference type="NCBI Taxonomy" id="8319"/>
    <lineage>
        <taxon>Eukaryota</taxon>
        <taxon>Metazoa</taxon>
        <taxon>Chordata</taxon>
        <taxon>Craniata</taxon>
        <taxon>Vertebrata</taxon>
        <taxon>Euteleostomi</taxon>
        <taxon>Amphibia</taxon>
        <taxon>Batrachia</taxon>
        <taxon>Caudata</taxon>
        <taxon>Salamandroidea</taxon>
        <taxon>Salamandridae</taxon>
        <taxon>Pleurodelinae</taxon>
        <taxon>Pleurodeles</taxon>
    </lineage>
</organism>
<reference evidence="2" key="1">
    <citation type="journal article" date="2022" name="bioRxiv">
        <title>Sequencing and chromosome-scale assembly of the giantPleurodeles waltlgenome.</title>
        <authorList>
            <person name="Brown T."/>
            <person name="Elewa A."/>
            <person name="Iarovenko S."/>
            <person name="Subramanian E."/>
            <person name="Araus A.J."/>
            <person name="Petzold A."/>
            <person name="Susuki M."/>
            <person name="Suzuki K.-i.T."/>
            <person name="Hayashi T."/>
            <person name="Toyoda A."/>
            <person name="Oliveira C."/>
            <person name="Osipova E."/>
            <person name="Leigh N.D."/>
            <person name="Simon A."/>
            <person name="Yun M.H."/>
        </authorList>
    </citation>
    <scope>NUCLEOTIDE SEQUENCE</scope>
    <source>
        <strain evidence="2">20211129_DDA</strain>
        <tissue evidence="2">Liver</tissue>
    </source>
</reference>
<gene>
    <name evidence="2" type="ORF">NDU88_001437</name>
</gene>
<dbReference type="AlphaFoldDB" id="A0AAV7SCN7"/>
<sequence>MNAIPDPEVLRSGTNQGELLGKERQKKDIQATTRENNTEKKAEHGERDDESDSGNWEKNNSSNDGKEDSRHRERDRGEETGDDRGERDGGRPSGAVEEESGTGRRGRKPGGGTTDPGHVLGRAWPQQVCGAERTWFRVRGPRHKVVTPEVLRILRGDVSLYSAPGALYGDSFVVVVVRRGCRPVI</sequence>
<protein>
    <submittedName>
        <fullName evidence="2">Uncharacterized protein</fullName>
    </submittedName>
</protein>